<feature type="region of interest" description="Disordered" evidence="1">
    <location>
        <begin position="65"/>
        <end position="84"/>
    </location>
</feature>
<proteinExistence type="predicted"/>
<reference evidence="2" key="1">
    <citation type="submission" date="2020-08" db="EMBL/GenBank/DDBJ databases">
        <title>Plant Genome Project.</title>
        <authorList>
            <person name="Zhang R.-G."/>
        </authorList>
    </citation>
    <scope>NUCLEOTIDE SEQUENCE</scope>
    <source>
        <strain evidence="2">WSP0</strain>
        <tissue evidence="2">Leaf</tissue>
    </source>
</reference>
<name>A0AAV6IDR5_9ERIC</name>
<evidence type="ECO:0000256" key="1">
    <source>
        <dbReference type="SAM" id="MobiDB-lite"/>
    </source>
</evidence>
<gene>
    <name evidence="2" type="ORF">RHGRI_031441</name>
</gene>
<protein>
    <submittedName>
        <fullName evidence="2">Uncharacterized protein</fullName>
    </submittedName>
</protein>
<sequence>MMVIVKEYVITTVAMIHYSTHYYFLMVNLDGIKELKKINALLNPNIQMVNIKSYPKIRALPKNSLPKKRQCTKTRNVEPTQSQRESSTFIDYRFANRMTLPSWNLGAYYNSS</sequence>
<feature type="compositionally biased region" description="Polar residues" evidence="1">
    <location>
        <begin position="73"/>
        <end position="84"/>
    </location>
</feature>
<evidence type="ECO:0000313" key="3">
    <source>
        <dbReference type="Proteomes" id="UP000823749"/>
    </source>
</evidence>
<accession>A0AAV6IDR5</accession>
<dbReference type="Proteomes" id="UP000823749">
    <property type="component" value="Chromosome 11"/>
</dbReference>
<keyword evidence="3" id="KW-1185">Reference proteome</keyword>
<comment type="caution">
    <text evidence="2">The sequence shown here is derived from an EMBL/GenBank/DDBJ whole genome shotgun (WGS) entry which is preliminary data.</text>
</comment>
<dbReference type="EMBL" id="JACTNZ010000011">
    <property type="protein sequence ID" value="KAG5524775.1"/>
    <property type="molecule type" value="Genomic_DNA"/>
</dbReference>
<organism evidence="2 3">
    <name type="scientific">Rhododendron griersonianum</name>
    <dbReference type="NCBI Taxonomy" id="479676"/>
    <lineage>
        <taxon>Eukaryota</taxon>
        <taxon>Viridiplantae</taxon>
        <taxon>Streptophyta</taxon>
        <taxon>Embryophyta</taxon>
        <taxon>Tracheophyta</taxon>
        <taxon>Spermatophyta</taxon>
        <taxon>Magnoliopsida</taxon>
        <taxon>eudicotyledons</taxon>
        <taxon>Gunneridae</taxon>
        <taxon>Pentapetalae</taxon>
        <taxon>asterids</taxon>
        <taxon>Ericales</taxon>
        <taxon>Ericaceae</taxon>
        <taxon>Ericoideae</taxon>
        <taxon>Rhodoreae</taxon>
        <taxon>Rhododendron</taxon>
    </lineage>
</organism>
<evidence type="ECO:0000313" key="2">
    <source>
        <dbReference type="EMBL" id="KAG5524775.1"/>
    </source>
</evidence>
<dbReference type="AlphaFoldDB" id="A0AAV6IDR5"/>